<dbReference type="InterPro" id="IPR000907">
    <property type="entry name" value="LipOase"/>
</dbReference>
<dbReference type="HOGENOM" id="CLU_004282_2_0_1"/>
<protein>
    <recommendedName>
        <fullName evidence="4">Lipoxygenase domain-containing protein</fullName>
    </recommendedName>
</protein>
<sequence>MQTRQELIQSCASIIWIASALHAAVNFGQYPYGGFILNRPTLSRRWIPEPGTKEYDEMVKSPQTAYLRTITPKRQTIIDLTVIEILSRHASDEIYLGERDNPNWTSDSKALESFKKFGSKLAEIEGKITARNNDSNKKNRYGPVQLPYTLLLPTSEEGLTFRGIPNSISI</sequence>
<name>K7KYV7_SOYBN</name>
<dbReference type="PROSITE" id="PS51393">
    <property type="entry name" value="LIPOXYGENASE_3"/>
    <property type="match status" value="1"/>
</dbReference>
<dbReference type="eggNOG" id="ENOG502QQSP">
    <property type="taxonomic scope" value="Eukaryota"/>
</dbReference>
<dbReference type="InterPro" id="IPR036226">
    <property type="entry name" value="LipOase_C_sf"/>
</dbReference>
<evidence type="ECO:0000313" key="6">
    <source>
        <dbReference type="EnsemblPlants" id="KRH47065"/>
    </source>
</evidence>
<organism evidence="5">
    <name type="scientific">Glycine max</name>
    <name type="common">Soybean</name>
    <name type="synonym">Glycine hispida</name>
    <dbReference type="NCBI Taxonomy" id="3847"/>
    <lineage>
        <taxon>Eukaryota</taxon>
        <taxon>Viridiplantae</taxon>
        <taxon>Streptophyta</taxon>
        <taxon>Embryophyta</taxon>
        <taxon>Tracheophyta</taxon>
        <taxon>Spermatophyta</taxon>
        <taxon>Magnoliopsida</taxon>
        <taxon>eudicotyledons</taxon>
        <taxon>Gunneridae</taxon>
        <taxon>Pentapetalae</taxon>
        <taxon>rosids</taxon>
        <taxon>fabids</taxon>
        <taxon>Fabales</taxon>
        <taxon>Fabaceae</taxon>
        <taxon>Papilionoideae</taxon>
        <taxon>50 kb inversion clade</taxon>
        <taxon>NPAAA clade</taxon>
        <taxon>indigoferoid/millettioid clade</taxon>
        <taxon>Phaseoleae</taxon>
        <taxon>Glycine</taxon>
        <taxon>Glycine subgen. Soja</taxon>
    </lineage>
</organism>
<gene>
    <name evidence="5" type="ORF">GLYMA_07G006800</name>
</gene>
<dbReference type="GO" id="GO:0046872">
    <property type="term" value="F:metal ion binding"/>
    <property type="evidence" value="ECO:0007669"/>
    <property type="project" value="UniProtKB-KW"/>
</dbReference>
<evidence type="ECO:0000313" key="7">
    <source>
        <dbReference type="Proteomes" id="UP000008827"/>
    </source>
</evidence>
<keyword evidence="2" id="KW-0223">Dioxygenase</keyword>
<proteinExistence type="predicted"/>
<evidence type="ECO:0000313" key="5">
    <source>
        <dbReference type="EMBL" id="KRH47065.1"/>
    </source>
</evidence>
<reference evidence="6" key="2">
    <citation type="submission" date="2018-02" db="UniProtKB">
        <authorList>
            <consortium name="EnsemblPlants"/>
        </authorList>
    </citation>
    <scope>IDENTIFICATION</scope>
    <source>
        <strain evidence="6">Williams 82</strain>
    </source>
</reference>
<dbReference type="InParanoid" id="K7KYV7"/>
<dbReference type="Pfam" id="PF00305">
    <property type="entry name" value="Lipoxygenase"/>
    <property type="match status" value="1"/>
</dbReference>
<feature type="domain" description="Lipoxygenase" evidence="4">
    <location>
        <begin position="1"/>
        <end position="170"/>
    </location>
</feature>
<reference evidence="5 6" key="1">
    <citation type="journal article" date="2010" name="Nature">
        <title>Genome sequence of the palaeopolyploid soybean.</title>
        <authorList>
            <person name="Schmutz J."/>
            <person name="Cannon S.B."/>
            <person name="Schlueter J."/>
            <person name="Ma J."/>
            <person name="Mitros T."/>
            <person name="Nelson W."/>
            <person name="Hyten D.L."/>
            <person name="Song Q."/>
            <person name="Thelen J.J."/>
            <person name="Cheng J."/>
            <person name="Xu D."/>
            <person name="Hellsten U."/>
            <person name="May G.D."/>
            <person name="Yu Y."/>
            <person name="Sakurai T."/>
            <person name="Umezawa T."/>
            <person name="Bhattacharyya M.K."/>
            <person name="Sandhu D."/>
            <person name="Valliyodan B."/>
            <person name="Lindquist E."/>
            <person name="Peto M."/>
            <person name="Grant D."/>
            <person name="Shu S."/>
            <person name="Goodstein D."/>
            <person name="Barry K."/>
            <person name="Futrell-Griggs M."/>
            <person name="Abernathy B."/>
            <person name="Du J."/>
            <person name="Tian Z."/>
            <person name="Zhu L."/>
            <person name="Gill N."/>
            <person name="Joshi T."/>
            <person name="Libault M."/>
            <person name="Sethuraman A."/>
            <person name="Zhang X.-C."/>
            <person name="Shinozaki K."/>
            <person name="Nguyen H.T."/>
            <person name="Wing R.A."/>
            <person name="Cregan P."/>
            <person name="Specht J."/>
            <person name="Grimwood J."/>
            <person name="Rokhsar D."/>
            <person name="Stacey G."/>
            <person name="Shoemaker R.C."/>
            <person name="Jackson S.A."/>
        </authorList>
    </citation>
    <scope>NUCLEOTIDE SEQUENCE</scope>
    <source>
        <strain evidence="6">cv. Williams 82</strain>
        <tissue evidence="5">Callus</tissue>
    </source>
</reference>
<dbReference type="EnsemblPlants" id="KRH47065">
    <property type="protein sequence ID" value="KRH47065"/>
    <property type="gene ID" value="GLYMA_07G006800"/>
</dbReference>
<keyword evidence="7" id="KW-1185">Reference proteome</keyword>
<dbReference type="PANTHER" id="PTHR11771">
    <property type="entry name" value="LIPOXYGENASE"/>
    <property type="match status" value="1"/>
</dbReference>
<accession>K7KYV7</accession>
<dbReference type="EMBL" id="CM000840">
    <property type="protein sequence ID" value="KRH47065.1"/>
    <property type="molecule type" value="Genomic_DNA"/>
</dbReference>
<dbReference type="OMA" id="IQSCASI"/>
<dbReference type="Proteomes" id="UP000008827">
    <property type="component" value="Chromosome 7"/>
</dbReference>
<dbReference type="ExpressionAtlas" id="K7KYV7">
    <property type="expression patterns" value="baseline and differential"/>
</dbReference>
<dbReference type="SMR" id="K7KYV7"/>
<evidence type="ECO:0000256" key="2">
    <source>
        <dbReference type="ARBA" id="ARBA00022964"/>
    </source>
</evidence>
<dbReference type="GO" id="GO:0034440">
    <property type="term" value="P:lipid oxidation"/>
    <property type="evidence" value="ECO:0007669"/>
    <property type="project" value="InterPro"/>
</dbReference>
<dbReference type="InterPro" id="IPR013819">
    <property type="entry name" value="LipOase_C"/>
</dbReference>
<dbReference type="PaxDb" id="3847-GLYMA07G00886.1"/>
<reference evidence="5" key="3">
    <citation type="submission" date="2018-07" db="EMBL/GenBank/DDBJ databases">
        <title>WGS assembly of Glycine max.</title>
        <authorList>
            <person name="Schmutz J."/>
            <person name="Cannon S."/>
            <person name="Schlueter J."/>
            <person name="Ma J."/>
            <person name="Mitros T."/>
            <person name="Nelson W."/>
            <person name="Hyten D."/>
            <person name="Song Q."/>
            <person name="Thelen J."/>
            <person name="Cheng J."/>
            <person name="Xu D."/>
            <person name="Hellsten U."/>
            <person name="May G."/>
            <person name="Yu Y."/>
            <person name="Sakurai T."/>
            <person name="Umezawa T."/>
            <person name="Bhattacharyya M."/>
            <person name="Sandhu D."/>
            <person name="Valliyodan B."/>
            <person name="Lindquist E."/>
            <person name="Peto M."/>
            <person name="Grant D."/>
            <person name="Shu S."/>
            <person name="Goodstein D."/>
            <person name="Barry K."/>
            <person name="Futrell-Griggs M."/>
            <person name="Abernathy B."/>
            <person name="Du J."/>
            <person name="Tian Z."/>
            <person name="Zhu L."/>
            <person name="Gill N."/>
            <person name="Joshi T."/>
            <person name="Libault M."/>
            <person name="Sethuraman A."/>
            <person name="Zhang X."/>
            <person name="Shinozaki K."/>
            <person name="Nguyen H."/>
            <person name="Wing R."/>
            <person name="Cregan P."/>
            <person name="Specht J."/>
            <person name="Grimwood J."/>
            <person name="Rokhsar D."/>
            <person name="Stacey G."/>
            <person name="Shoemaker R."/>
            <person name="Jackson S."/>
        </authorList>
    </citation>
    <scope>NUCLEOTIDE SEQUENCE</scope>
    <source>
        <tissue evidence="5">Callus</tissue>
    </source>
</reference>
<evidence type="ECO:0000256" key="1">
    <source>
        <dbReference type="ARBA" id="ARBA00022723"/>
    </source>
</evidence>
<dbReference type="Gramene" id="KRH47065">
    <property type="protein sequence ID" value="KRH47065"/>
    <property type="gene ID" value="GLYMA_07G006800"/>
</dbReference>
<keyword evidence="3" id="KW-0560">Oxidoreductase</keyword>
<dbReference type="AlphaFoldDB" id="K7KYV7"/>
<dbReference type="STRING" id="3847.K7KYV7"/>
<evidence type="ECO:0000259" key="4">
    <source>
        <dbReference type="PROSITE" id="PS51393"/>
    </source>
</evidence>
<dbReference type="GO" id="GO:0016702">
    <property type="term" value="F:oxidoreductase activity, acting on single donors with incorporation of molecular oxygen, incorporation of two atoms of oxygen"/>
    <property type="evidence" value="ECO:0007669"/>
    <property type="project" value="InterPro"/>
</dbReference>
<dbReference type="Gene3D" id="1.20.245.10">
    <property type="entry name" value="Lipoxygenase-1, Domain 5"/>
    <property type="match status" value="1"/>
</dbReference>
<dbReference type="SUPFAM" id="SSF48484">
    <property type="entry name" value="Lipoxigenase"/>
    <property type="match status" value="1"/>
</dbReference>
<keyword evidence="1" id="KW-0479">Metal-binding</keyword>
<evidence type="ECO:0000256" key="3">
    <source>
        <dbReference type="ARBA" id="ARBA00023002"/>
    </source>
</evidence>